<sequence>MNNHVGWKKTTAFIMALTLVAGNMPANVGGFFTVGTGIVATAVPPSENNSGILFENASIINSWTSGDCTVTLDSEGTLTVSKNEGSGNGAMADYGSAADRPWHSISSDIKSVIIEDGVTTVGNAAFALFSGLNSVTIPGSVEMLGYRSFYSCNLSSLHFDTRTNDLTLNVQAFKTNPFTTTDITPNNLQYVPINNSNAEPASLTADALKNGNIIIKGVSIVYTPVEAKAPTYEENGNIAYYVGTDDKYYTYDETTSSYTEIDLEDTVIPKLEMQPSMNIVVDSSKMDLNFYVPIADDYSISDYTVTYGGEDQTLSEIQLSNKNYGVFTVKCAAKNMTDEKQFVIKNGDTQIFSENISAAGYLKQLKDHSTYGPMVKSMLRYGAAAQNYFGYKTDDPANSGIEGYGLDTLKELKIDDNSPSQVQYSQAFDLQYSSYYGMNMTYDYDTSLLIAFRITGSYEASKAELEEKFVSETYEVTYEKDNTGNFIIVKVANIPIKKLGEPVFTFGGVDVKATDYLARIANNLEKSDKLRDLCRGLYAFYASAT</sequence>
<dbReference type="InterPro" id="IPR032675">
    <property type="entry name" value="LRR_dom_sf"/>
</dbReference>
<organism evidence="2 3">
    <name type="scientific">Ruminococcus albus (strain ATCC 27210 / DSM 20455 / JCM 14654 / NCDO 2250 / 7)</name>
    <dbReference type="NCBI Taxonomy" id="697329"/>
    <lineage>
        <taxon>Bacteria</taxon>
        <taxon>Bacillati</taxon>
        <taxon>Bacillota</taxon>
        <taxon>Clostridia</taxon>
        <taxon>Eubacteriales</taxon>
        <taxon>Oscillospiraceae</taxon>
        <taxon>Ruminococcus</taxon>
    </lineage>
</organism>
<reference evidence="2 3" key="1">
    <citation type="journal article" date="2011" name="J. Bacteriol.">
        <title>Complete genome of the cellulolytic ruminal bacterium Ruminococcus albus 7.</title>
        <authorList>
            <person name="Suen G."/>
            <person name="Stevenson D.M."/>
            <person name="Bruce D.C."/>
            <person name="Chertkov O."/>
            <person name="Copeland A."/>
            <person name="Cheng J.F."/>
            <person name="Detter C."/>
            <person name="Detter J.C."/>
            <person name="Goodwin L.A."/>
            <person name="Han C.S."/>
            <person name="Hauser L.J."/>
            <person name="Ivanova N.N."/>
            <person name="Kyrpides N.C."/>
            <person name="Land M.L."/>
            <person name="Lapidus A."/>
            <person name="Lucas S."/>
            <person name="Ovchinnikova G."/>
            <person name="Pitluck S."/>
            <person name="Tapia R."/>
            <person name="Woyke T."/>
            <person name="Boyum J."/>
            <person name="Mead D."/>
            <person name="Weimer P.J."/>
        </authorList>
    </citation>
    <scope>NUCLEOTIDE SEQUENCE [LARGE SCALE GENOMIC DNA]</scope>
    <source>
        <strain evidence="3">ATCC 27210 / DSM 20455 / JCM 14654 / NCDO 2250 / 7</strain>
    </source>
</reference>
<accession>E6UIY6</accession>
<feature type="signal peptide" evidence="1">
    <location>
        <begin position="1"/>
        <end position="26"/>
    </location>
</feature>
<dbReference type="Proteomes" id="UP000006919">
    <property type="component" value="Chromosome"/>
</dbReference>
<gene>
    <name evidence="2" type="ordered locus">Rumal_1754</name>
</gene>
<dbReference type="KEGG" id="ral:Rumal_1754"/>
<evidence type="ECO:0000256" key="1">
    <source>
        <dbReference type="SAM" id="SignalP"/>
    </source>
</evidence>
<dbReference type="Pfam" id="PF13306">
    <property type="entry name" value="LRR_5"/>
    <property type="match status" value="1"/>
</dbReference>
<evidence type="ECO:0000313" key="3">
    <source>
        <dbReference type="Proteomes" id="UP000006919"/>
    </source>
</evidence>
<dbReference type="RefSeq" id="WP_013498417.1">
    <property type="nucleotide sequence ID" value="NC_014833.1"/>
</dbReference>
<dbReference type="EMBL" id="CP002403">
    <property type="protein sequence ID" value="ADU22252.1"/>
    <property type="molecule type" value="Genomic_DNA"/>
</dbReference>
<dbReference type="HOGENOM" id="CLU_499559_0_0_9"/>
<keyword evidence="1" id="KW-0732">Signal</keyword>
<dbReference type="STRING" id="697329.Rumal_1754"/>
<dbReference type="AlphaFoldDB" id="E6UIY6"/>
<protein>
    <recommendedName>
        <fullName evidence="4">Leucine rich repeat-containing protein</fullName>
    </recommendedName>
</protein>
<dbReference type="Gene3D" id="3.80.10.10">
    <property type="entry name" value="Ribonuclease Inhibitor"/>
    <property type="match status" value="1"/>
</dbReference>
<dbReference type="eggNOG" id="COG3209">
    <property type="taxonomic scope" value="Bacteria"/>
</dbReference>
<evidence type="ECO:0008006" key="4">
    <source>
        <dbReference type="Google" id="ProtNLM"/>
    </source>
</evidence>
<name>E6UIY6_RUMA7</name>
<feature type="chain" id="PRO_5038891956" description="Leucine rich repeat-containing protein" evidence="1">
    <location>
        <begin position="27"/>
        <end position="545"/>
    </location>
</feature>
<evidence type="ECO:0000313" key="2">
    <source>
        <dbReference type="EMBL" id="ADU22252.1"/>
    </source>
</evidence>
<proteinExistence type="predicted"/>
<dbReference type="InterPro" id="IPR026906">
    <property type="entry name" value="LRR_5"/>
</dbReference>